<accession>A0A7X0LLA7</accession>
<name>A0A7X0LLA7_9BACT</name>
<dbReference type="AlphaFoldDB" id="A0A7X0LLA7"/>
<organism evidence="1 2">
    <name type="scientific">Algisphaera agarilytica</name>
    <dbReference type="NCBI Taxonomy" id="1385975"/>
    <lineage>
        <taxon>Bacteria</taxon>
        <taxon>Pseudomonadati</taxon>
        <taxon>Planctomycetota</taxon>
        <taxon>Phycisphaerae</taxon>
        <taxon>Phycisphaerales</taxon>
        <taxon>Phycisphaeraceae</taxon>
        <taxon>Algisphaera</taxon>
    </lineage>
</organism>
<dbReference type="Gene3D" id="3.30.160.100">
    <property type="entry name" value="Ribosome hibernation promotion factor-like"/>
    <property type="match status" value="1"/>
</dbReference>
<dbReference type="InterPro" id="IPR003489">
    <property type="entry name" value="RHF/RaiA"/>
</dbReference>
<evidence type="ECO:0000313" key="2">
    <source>
        <dbReference type="Proteomes" id="UP000541810"/>
    </source>
</evidence>
<dbReference type="EMBL" id="JACHGY010000001">
    <property type="protein sequence ID" value="MBB6430709.1"/>
    <property type="molecule type" value="Genomic_DNA"/>
</dbReference>
<dbReference type="InterPro" id="IPR036567">
    <property type="entry name" value="RHF-like"/>
</dbReference>
<proteinExistence type="predicted"/>
<keyword evidence="2" id="KW-1185">Reference proteome</keyword>
<protein>
    <submittedName>
        <fullName evidence="1">Ribosomal subunit interface protein</fullName>
    </submittedName>
</protein>
<reference evidence="1 2" key="1">
    <citation type="submission" date="2020-08" db="EMBL/GenBank/DDBJ databases">
        <title>Genomic Encyclopedia of Type Strains, Phase IV (KMG-IV): sequencing the most valuable type-strain genomes for metagenomic binning, comparative biology and taxonomic classification.</title>
        <authorList>
            <person name="Goeker M."/>
        </authorList>
    </citation>
    <scope>NUCLEOTIDE SEQUENCE [LARGE SCALE GENOMIC DNA]</scope>
    <source>
        <strain evidence="1 2">DSM 103725</strain>
    </source>
</reference>
<dbReference type="Proteomes" id="UP000541810">
    <property type="component" value="Unassembled WGS sequence"/>
</dbReference>
<comment type="caution">
    <text evidence="1">The sequence shown here is derived from an EMBL/GenBank/DDBJ whole genome shotgun (WGS) entry which is preliminary data.</text>
</comment>
<dbReference type="RefSeq" id="WP_184678206.1">
    <property type="nucleotide sequence ID" value="NZ_JACHGY010000001.1"/>
</dbReference>
<dbReference type="Pfam" id="PF02482">
    <property type="entry name" value="Ribosomal_S30AE"/>
    <property type="match status" value="1"/>
</dbReference>
<gene>
    <name evidence="1" type="ORF">HNQ40_002515</name>
</gene>
<dbReference type="SUPFAM" id="SSF69754">
    <property type="entry name" value="Ribosome binding protein Y (YfiA homologue)"/>
    <property type="match status" value="1"/>
</dbReference>
<sequence>MKIHVRAVNFQMSESVDQHARDRLHASLDRFESRIASLMLRLTDDHGPKHGTTIHCAIEAILKNGDSVMVEQDSPDYFEAIDKAAGRMKRTVRRCINRKRDVQMRTRTSMA</sequence>
<evidence type="ECO:0000313" key="1">
    <source>
        <dbReference type="EMBL" id="MBB6430709.1"/>
    </source>
</evidence>